<organism evidence="10 11">
    <name type="scientific">Stenotrophomonas tumulicola</name>
    <dbReference type="NCBI Taxonomy" id="1685415"/>
    <lineage>
        <taxon>Bacteria</taxon>
        <taxon>Pseudomonadati</taxon>
        <taxon>Pseudomonadota</taxon>
        <taxon>Gammaproteobacteria</taxon>
        <taxon>Lysobacterales</taxon>
        <taxon>Lysobacteraceae</taxon>
        <taxon>Stenotrophomonas</taxon>
    </lineage>
</organism>
<keyword evidence="5 9" id="KW-1133">Transmembrane helix</keyword>
<dbReference type="PANTHER" id="PTHR33281">
    <property type="entry name" value="UPF0187 PROTEIN YNEE"/>
    <property type="match status" value="1"/>
</dbReference>
<evidence type="ECO:0000256" key="3">
    <source>
        <dbReference type="ARBA" id="ARBA00022475"/>
    </source>
</evidence>
<keyword evidence="6" id="KW-0406">Ion transport</keyword>
<dbReference type="GO" id="GO:0006811">
    <property type="term" value="P:monoatomic ion transport"/>
    <property type="evidence" value="ECO:0007669"/>
    <property type="project" value="UniProtKB-KW"/>
</dbReference>
<dbReference type="InterPro" id="IPR044669">
    <property type="entry name" value="YneE/VCCN1/2-like"/>
</dbReference>
<comment type="caution">
    <text evidence="10">The sequence shown here is derived from an EMBL/GenBank/DDBJ whole genome shotgun (WGS) entry which is preliminary data.</text>
</comment>
<evidence type="ECO:0000256" key="7">
    <source>
        <dbReference type="ARBA" id="ARBA00023136"/>
    </source>
</evidence>
<keyword evidence="7 9" id="KW-0472">Membrane</keyword>
<accession>A0A7W3FLU3</accession>
<evidence type="ECO:0000256" key="8">
    <source>
        <dbReference type="ARBA" id="ARBA00034708"/>
    </source>
</evidence>
<keyword evidence="3" id="KW-1003">Cell membrane</keyword>
<keyword evidence="11" id="KW-1185">Reference proteome</keyword>
<sequence length="339" mass="36808">MYVRNSQGFGEFVLSTRRPMYLAIGYAAAIIAMYRLSDGQWISLPWSLLTMLGLTLAITSGLKAVRTCGRTTDARRVWASIIAASRSWTLLSCNLPLDGQAAGKLVHRHLAWLAALRHQVRFSQEWEASRDRPNLAYGSYAMPEKESALAQALGRYVDATERRCILRADNKAGQVLVLQGKALTALVAQGGLDAASSLEMHRLLQQLQALQASTEQLKEDSHPRQSRFIGAALLWVFALFLPFGLLDALAPLVIFDDALMGAVASWCIVPLSALVTWLYLALDRAGQGPPNPFESSADGVSLPRICMSLEQELKGVLAEASGRVPQRVGPAVGVHMAAG</sequence>
<feature type="transmembrane region" description="Helical" evidence="9">
    <location>
        <begin position="20"/>
        <end position="37"/>
    </location>
</feature>
<name>A0A7W3FLU3_9GAMM</name>
<evidence type="ECO:0000256" key="4">
    <source>
        <dbReference type="ARBA" id="ARBA00022692"/>
    </source>
</evidence>
<feature type="transmembrane region" description="Helical" evidence="9">
    <location>
        <begin position="228"/>
        <end position="246"/>
    </location>
</feature>
<evidence type="ECO:0000313" key="11">
    <source>
        <dbReference type="Proteomes" id="UP000547058"/>
    </source>
</evidence>
<comment type="subcellular location">
    <subcellularLocation>
        <location evidence="1">Cell membrane</location>
        <topology evidence="1">Multi-pass membrane protein</topology>
    </subcellularLocation>
</comment>
<reference evidence="10 11" key="1">
    <citation type="submission" date="2020-08" db="EMBL/GenBank/DDBJ databases">
        <title>Stenotrophomonas tumulicola JCM 30961.</title>
        <authorList>
            <person name="Deng Y."/>
        </authorList>
    </citation>
    <scope>NUCLEOTIDE SEQUENCE [LARGE SCALE GENOMIC DNA]</scope>
    <source>
        <strain evidence="10 11">JCM 30961</strain>
    </source>
</reference>
<feature type="transmembrane region" description="Helical" evidence="9">
    <location>
        <begin position="258"/>
        <end position="280"/>
    </location>
</feature>
<evidence type="ECO:0000256" key="1">
    <source>
        <dbReference type="ARBA" id="ARBA00004651"/>
    </source>
</evidence>
<protein>
    <submittedName>
        <fullName evidence="10">Uncharacterized protein</fullName>
    </submittedName>
</protein>
<dbReference type="PANTHER" id="PTHR33281:SF19">
    <property type="entry name" value="VOLTAGE-DEPENDENT ANION CHANNEL-FORMING PROTEIN YNEE"/>
    <property type="match status" value="1"/>
</dbReference>
<dbReference type="AlphaFoldDB" id="A0A7W3FLU3"/>
<evidence type="ECO:0000313" key="10">
    <source>
        <dbReference type="EMBL" id="MBA8681948.1"/>
    </source>
</evidence>
<comment type="similarity">
    <text evidence="8">Belongs to the anion channel-forming bestrophin (TC 1.A.46) family.</text>
</comment>
<dbReference type="GO" id="GO:0005886">
    <property type="term" value="C:plasma membrane"/>
    <property type="evidence" value="ECO:0007669"/>
    <property type="project" value="UniProtKB-SubCell"/>
</dbReference>
<dbReference type="Pfam" id="PF25539">
    <property type="entry name" value="Bestrophin_2"/>
    <property type="match status" value="1"/>
</dbReference>
<gene>
    <name evidence="10" type="ORF">H4O11_08970</name>
</gene>
<feature type="transmembrane region" description="Helical" evidence="9">
    <location>
        <begin position="43"/>
        <end position="65"/>
    </location>
</feature>
<evidence type="ECO:0000256" key="9">
    <source>
        <dbReference type="SAM" id="Phobius"/>
    </source>
</evidence>
<dbReference type="Proteomes" id="UP000547058">
    <property type="component" value="Unassembled WGS sequence"/>
</dbReference>
<proteinExistence type="inferred from homology"/>
<evidence type="ECO:0000256" key="2">
    <source>
        <dbReference type="ARBA" id="ARBA00022448"/>
    </source>
</evidence>
<dbReference type="EMBL" id="JACGXS010000003">
    <property type="protein sequence ID" value="MBA8681948.1"/>
    <property type="molecule type" value="Genomic_DNA"/>
</dbReference>
<keyword evidence="4 9" id="KW-0812">Transmembrane</keyword>
<keyword evidence="2" id="KW-0813">Transport</keyword>
<evidence type="ECO:0000256" key="6">
    <source>
        <dbReference type="ARBA" id="ARBA00023065"/>
    </source>
</evidence>
<evidence type="ECO:0000256" key="5">
    <source>
        <dbReference type="ARBA" id="ARBA00022989"/>
    </source>
</evidence>
<dbReference type="RefSeq" id="WP_182339079.1">
    <property type="nucleotide sequence ID" value="NZ_JACGXS010000003.1"/>
</dbReference>